<gene>
    <name evidence="3" type="ORF">VV01_14900</name>
</gene>
<dbReference type="Gene3D" id="3.40.1090.10">
    <property type="entry name" value="Cytosolic phospholipase A2 catalytic domain"/>
    <property type="match status" value="1"/>
</dbReference>
<feature type="transmembrane region" description="Helical" evidence="2">
    <location>
        <begin position="144"/>
        <end position="168"/>
    </location>
</feature>
<keyword evidence="4" id="KW-1185">Reference proteome</keyword>
<keyword evidence="2" id="KW-0812">Transmembrane</keyword>
<proteinExistence type="predicted"/>
<dbReference type="EMBL" id="LAIR01000002">
    <property type="protein sequence ID" value="KNX38142.1"/>
    <property type="molecule type" value="Genomic_DNA"/>
</dbReference>
<dbReference type="Proteomes" id="UP000037397">
    <property type="component" value="Unassembled WGS sequence"/>
</dbReference>
<feature type="transmembrane region" description="Helical" evidence="2">
    <location>
        <begin position="107"/>
        <end position="124"/>
    </location>
</feature>
<organism evidence="3 4">
    <name type="scientific">Luteipulveratus halotolerans</name>
    <dbReference type="NCBI Taxonomy" id="1631356"/>
    <lineage>
        <taxon>Bacteria</taxon>
        <taxon>Bacillati</taxon>
        <taxon>Actinomycetota</taxon>
        <taxon>Actinomycetes</taxon>
        <taxon>Micrococcales</taxon>
        <taxon>Dermacoccaceae</taxon>
        <taxon>Luteipulveratus</taxon>
    </lineage>
</organism>
<feature type="transmembrane region" description="Helical" evidence="2">
    <location>
        <begin position="423"/>
        <end position="443"/>
    </location>
</feature>
<dbReference type="OrthoDB" id="9813090at2"/>
<feature type="transmembrane region" description="Helical" evidence="2">
    <location>
        <begin position="21"/>
        <end position="40"/>
    </location>
</feature>
<feature type="transmembrane region" description="Helical" evidence="2">
    <location>
        <begin position="377"/>
        <end position="403"/>
    </location>
</feature>
<keyword evidence="2" id="KW-1133">Transmembrane helix</keyword>
<name>A0A0L6CK37_9MICO</name>
<feature type="transmembrane region" description="Helical" evidence="2">
    <location>
        <begin position="337"/>
        <end position="356"/>
    </location>
</feature>
<reference evidence="4" key="1">
    <citation type="submission" date="2015-03" db="EMBL/GenBank/DDBJ databases">
        <title>Luteipulveratus halotolerans sp. nov., a novel actinobacterium (Dermacoccaceae) from Sarawak, Malaysia.</title>
        <authorList>
            <person name="Juboi H."/>
            <person name="Basik A."/>
            <person name="Shamsul S.S."/>
            <person name="Arnold P."/>
            <person name="Schmitt E.K."/>
            <person name="Sanglier J.-J."/>
            <person name="Yeo T."/>
        </authorList>
    </citation>
    <scope>NUCLEOTIDE SEQUENCE [LARGE SCALE GENOMIC DNA]</scope>
    <source>
        <strain evidence="4">C296001</strain>
    </source>
</reference>
<evidence type="ECO:0000313" key="4">
    <source>
        <dbReference type="Proteomes" id="UP000037397"/>
    </source>
</evidence>
<feature type="region of interest" description="Disordered" evidence="1">
    <location>
        <begin position="446"/>
        <end position="476"/>
    </location>
</feature>
<evidence type="ECO:0000256" key="2">
    <source>
        <dbReference type="SAM" id="Phobius"/>
    </source>
</evidence>
<protein>
    <recommendedName>
        <fullName evidence="5">PNPLA domain-containing protein</fullName>
    </recommendedName>
</protein>
<dbReference type="SUPFAM" id="SSF52151">
    <property type="entry name" value="FabD/lysophospholipase-like"/>
    <property type="match status" value="1"/>
</dbReference>
<sequence length="476" mass="50868">METSEHVGDIELRMLRASVRHAVVIALVLLALQVPMWLAASRSSYADAPGTTAGRLSVLLDCGFALTLAVAAFRSCEYLRACEQRYAVDTLADDKQIRSYLDRRYRGIRWGAGILVAAAILDLIENALLWRRLAPGPDAMPTVWIGWLSPVWIALAVVGAVPLVVVWWQRGGERVQRMVDPLSRATHAETAPGASGGTIIACSGGGIRSASFCLGALQSLMRAGVYRQARAVIGVSGGGYMAAAFHITGRSVTDDERPPFAQGSTELALLRRHTRYLLPRGVEVFRGVMSVLFGVAINVVFILVSLRAIAWVLGWYLQEYDVVRRDGRTTTVTLPRGWVLVAVLGWLLAVALFVLVDKVVDRFGQVDDTARREVRSWIGSLLAVGTATAVLLLGVPLTLRWLTSQADHTLPGTLKDLVDPGPVSAATVAALVTGLVALGRSVATGRTRSATSSGGSRGSRPGCGSSSHRGSAQPSS</sequence>
<dbReference type="InterPro" id="IPR016035">
    <property type="entry name" value="Acyl_Trfase/lysoPLipase"/>
</dbReference>
<dbReference type="STRING" id="1631356.VV01_14900"/>
<keyword evidence="2" id="KW-0472">Membrane</keyword>
<comment type="caution">
    <text evidence="3">The sequence shown here is derived from an EMBL/GenBank/DDBJ whole genome shotgun (WGS) entry which is preliminary data.</text>
</comment>
<dbReference type="RefSeq" id="WP_050670560.1">
    <property type="nucleotide sequence ID" value="NZ_LAIR01000002.1"/>
</dbReference>
<accession>A0A0L6CK37</accession>
<feature type="transmembrane region" description="Helical" evidence="2">
    <location>
        <begin position="284"/>
        <end position="317"/>
    </location>
</feature>
<dbReference type="AlphaFoldDB" id="A0A0L6CK37"/>
<feature type="transmembrane region" description="Helical" evidence="2">
    <location>
        <begin position="52"/>
        <end position="73"/>
    </location>
</feature>
<evidence type="ECO:0000256" key="1">
    <source>
        <dbReference type="SAM" id="MobiDB-lite"/>
    </source>
</evidence>
<evidence type="ECO:0008006" key="5">
    <source>
        <dbReference type="Google" id="ProtNLM"/>
    </source>
</evidence>
<evidence type="ECO:0000313" key="3">
    <source>
        <dbReference type="EMBL" id="KNX38142.1"/>
    </source>
</evidence>